<evidence type="ECO:0000259" key="7">
    <source>
        <dbReference type="Pfam" id="PF01494"/>
    </source>
</evidence>
<comment type="pathway">
    <text evidence="2">Secondary metabolite biosynthesis.</text>
</comment>
<dbReference type="Proteomes" id="UP000070501">
    <property type="component" value="Unassembled WGS sequence"/>
</dbReference>
<dbReference type="PANTHER" id="PTHR47178:SF6">
    <property type="entry name" value="FAD-BINDING DOMAIN-CONTAINING PROTEIN"/>
    <property type="match status" value="1"/>
</dbReference>
<dbReference type="Pfam" id="PF13450">
    <property type="entry name" value="NAD_binding_8"/>
    <property type="match status" value="1"/>
</dbReference>
<evidence type="ECO:0000313" key="9">
    <source>
        <dbReference type="Proteomes" id="UP000070501"/>
    </source>
</evidence>
<organism evidence="8 9">
    <name type="scientific">Microdochium bolleyi</name>
    <dbReference type="NCBI Taxonomy" id="196109"/>
    <lineage>
        <taxon>Eukaryota</taxon>
        <taxon>Fungi</taxon>
        <taxon>Dikarya</taxon>
        <taxon>Ascomycota</taxon>
        <taxon>Pezizomycotina</taxon>
        <taxon>Sordariomycetes</taxon>
        <taxon>Xylariomycetidae</taxon>
        <taxon>Xylariales</taxon>
        <taxon>Microdochiaceae</taxon>
        <taxon>Microdochium</taxon>
    </lineage>
</organism>
<keyword evidence="4" id="KW-0274">FAD</keyword>
<sequence>MGSSTTKTPHVLILGGGLGGLTLAQSLRKKCISFEVFERDSDPHARPQGWAIALHTMLDDFHASMPDDLTNFEQVNHLRPLTLPAEIAMYTEGDDRKFGGRDDGTGKFVRAKRDVLRNWLSSHIEVQYGKKAARIEEKDDEVVVHFDDGTSARGDVVVGADGVHSMTRRHILGGKQNDPMRIHKSATINGMTQLSGADFAEQLSLGHSSYIVFFQRGAQQYMLFIGLDSVSDDGKTGNYYWDLIWPCEDGDRDDHWAFTSGQAELLAHAKVVIEGLKPEFRKVVDMTPEHMVMVPGLHFHVCLIDELPAGRVTLLGDAAHAMPPFRGEGGCQAIDDALKLARAIETMDKTDSGSIRSLMDSYQREMLERGGKAARLSAEVLQDNRDTSKRVVGGENVRILPRDEIVV</sequence>
<dbReference type="AlphaFoldDB" id="A0A136IQ92"/>
<dbReference type="OrthoDB" id="47494at2759"/>
<dbReference type="InterPro" id="IPR036188">
    <property type="entry name" value="FAD/NAD-bd_sf"/>
</dbReference>
<evidence type="ECO:0000256" key="2">
    <source>
        <dbReference type="ARBA" id="ARBA00005179"/>
    </source>
</evidence>
<dbReference type="EMBL" id="KQ964264">
    <property type="protein sequence ID" value="KXJ87083.1"/>
    <property type="molecule type" value="Genomic_DNA"/>
</dbReference>
<dbReference type="GO" id="GO:0004497">
    <property type="term" value="F:monooxygenase activity"/>
    <property type="evidence" value="ECO:0007669"/>
    <property type="project" value="UniProtKB-KW"/>
</dbReference>
<dbReference type="Gene3D" id="3.50.50.60">
    <property type="entry name" value="FAD/NAD(P)-binding domain"/>
    <property type="match status" value="1"/>
</dbReference>
<feature type="domain" description="FAD-binding" evidence="7">
    <location>
        <begin position="124"/>
        <end position="374"/>
    </location>
</feature>
<dbReference type="InParanoid" id="A0A136IQ92"/>
<dbReference type="PRINTS" id="PR00420">
    <property type="entry name" value="RNGMNOXGNASE"/>
</dbReference>
<keyword evidence="5" id="KW-0560">Oxidoreductase</keyword>
<evidence type="ECO:0000256" key="5">
    <source>
        <dbReference type="ARBA" id="ARBA00023002"/>
    </source>
</evidence>
<evidence type="ECO:0000256" key="3">
    <source>
        <dbReference type="ARBA" id="ARBA00022630"/>
    </source>
</evidence>
<dbReference type="InterPro" id="IPR002938">
    <property type="entry name" value="FAD-bd"/>
</dbReference>
<comment type="cofactor">
    <cofactor evidence="1">
        <name>FAD</name>
        <dbReference type="ChEBI" id="CHEBI:57692"/>
    </cofactor>
</comment>
<evidence type="ECO:0000256" key="1">
    <source>
        <dbReference type="ARBA" id="ARBA00001974"/>
    </source>
</evidence>
<evidence type="ECO:0000256" key="6">
    <source>
        <dbReference type="ARBA" id="ARBA00023033"/>
    </source>
</evidence>
<evidence type="ECO:0000313" key="8">
    <source>
        <dbReference type="EMBL" id="KXJ87083.1"/>
    </source>
</evidence>
<dbReference type="PANTHER" id="PTHR47178">
    <property type="entry name" value="MONOOXYGENASE, FAD-BINDING"/>
    <property type="match status" value="1"/>
</dbReference>
<proteinExistence type="predicted"/>
<evidence type="ECO:0000256" key="4">
    <source>
        <dbReference type="ARBA" id="ARBA00022827"/>
    </source>
</evidence>
<accession>A0A136IQ92</accession>
<keyword evidence="3" id="KW-0285">Flavoprotein</keyword>
<keyword evidence="6" id="KW-0503">Monooxygenase</keyword>
<dbReference type="STRING" id="196109.A0A136IQ92"/>
<dbReference type="SUPFAM" id="SSF51905">
    <property type="entry name" value="FAD/NAD(P)-binding domain"/>
    <property type="match status" value="1"/>
</dbReference>
<name>A0A136IQ92_9PEZI</name>
<dbReference type="Pfam" id="PF01494">
    <property type="entry name" value="FAD_binding_3"/>
    <property type="match status" value="1"/>
</dbReference>
<keyword evidence="9" id="KW-1185">Reference proteome</keyword>
<dbReference type="GO" id="GO:0071949">
    <property type="term" value="F:FAD binding"/>
    <property type="evidence" value="ECO:0007669"/>
    <property type="project" value="InterPro"/>
</dbReference>
<reference evidence="9" key="1">
    <citation type="submission" date="2016-02" db="EMBL/GenBank/DDBJ databases">
        <title>Draft genome sequence of Microdochium bolleyi, a fungal endophyte of beachgrass.</title>
        <authorList>
            <consortium name="DOE Joint Genome Institute"/>
            <person name="David A.S."/>
            <person name="May G."/>
            <person name="Haridas S."/>
            <person name="Lim J."/>
            <person name="Wang M."/>
            <person name="Labutti K."/>
            <person name="Lipzen A."/>
            <person name="Barry K."/>
            <person name="Grigoriev I.V."/>
        </authorList>
    </citation>
    <scope>NUCLEOTIDE SEQUENCE [LARGE SCALE GENOMIC DNA]</scope>
    <source>
        <strain evidence="9">J235TASD1</strain>
    </source>
</reference>
<gene>
    <name evidence="8" type="ORF">Micbo1qcDRAFT_218324</name>
</gene>
<protein>
    <recommendedName>
        <fullName evidence="7">FAD-binding domain-containing protein</fullName>
    </recommendedName>
</protein>